<dbReference type="GO" id="GO:0003677">
    <property type="term" value="F:DNA binding"/>
    <property type="evidence" value="ECO:0007669"/>
    <property type="project" value="UniProtKB-KW"/>
</dbReference>
<dbReference type="InterPro" id="IPR039418">
    <property type="entry name" value="LexA-like"/>
</dbReference>
<keyword evidence="4" id="KW-0238">DNA-binding</keyword>
<dbReference type="CDD" id="cd06529">
    <property type="entry name" value="S24_LexA-like"/>
    <property type="match status" value="1"/>
</dbReference>
<keyword evidence="3" id="KW-0805">Transcription regulation</keyword>
<dbReference type="Pfam" id="PF00717">
    <property type="entry name" value="Peptidase_S24"/>
    <property type="match status" value="1"/>
</dbReference>
<dbReference type="GO" id="GO:0016020">
    <property type="term" value="C:membrane"/>
    <property type="evidence" value="ECO:0007669"/>
    <property type="project" value="InterPro"/>
</dbReference>
<keyword evidence="1" id="KW-0645">Protease</keyword>
<gene>
    <name evidence="7" type="ORF">EKJ_22410</name>
</gene>
<evidence type="ECO:0000256" key="2">
    <source>
        <dbReference type="ARBA" id="ARBA00022801"/>
    </source>
</evidence>
<keyword evidence="5" id="KW-0804">Transcription</keyword>
<evidence type="ECO:0000313" key="8">
    <source>
        <dbReference type="Proteomes" id="UP000290057"/>
    </source>
</evidence>
<evidence type="ECO:0000256" key="1">
    <source>
        <dbReference type="ARBA" id="ARBA00022670"/>
    </source>
</evidence>
<evidence type="ECO:0000313" key="7">
    <source>
        <dbReference type="EMBL" id="BBI21394.1"/>
    </source>
</evidence>
<feature type="domain" description="Peptidase S24/S26A/S26B/S26C" evidence="6">
    <location>
        <begin position="111"/>
        <end position="226"/>
    </location>
</feature>
<evidence type="ECO:0000259" key="6">
    <source>
        <dbReference type="Pfam" id="PF00717"/>
    </source>
</evidence>
<dbReference type="AlphaFoldDB" id="A0A3T1CK62"/>
<dbReference type="Gene3D" id="1.10.260.40">
    <property type="entry name" value="lambda repressor-like DNA-binding domains"/>
    <property type="match status" value="1"/>
</dbReference>
<organism evidence="7 8">
    <name type="scientific">Qipengyuania flava</name>
    <dbReference type="NCBI Taxonomy" id="192812"/>
    <lineage>
        <taxon>Bacteria</taxon>
        <taxon>Pseudomonadati</taxon>
        <taxon>Pseudomonadota</taxon>
        <taxon>Alphaproteobacteria</taxon>
        <taxon>Sphingomonadales</taxon>
        <taxon>Erythrobacteraceae</taxon>
        <taxon>Qipengyuania</taxon>
    </lineage>
</organism>
<dbReference type="GO" id="GO:0006508">
    <property type="term" value="P:proteolysis"/>
    <property type="evidence" value="ECO:0007669"/>
    <property type="project" value="UniProtKB-KW"/>
</dbReference>
<evidence type="ECO:0000256" key="4">
    <source>
        <dbReference type="ARBA" id="ARBA00023125"/>
    </source>
</evidence>
<dbReference type="Proteomes" id="UP000290057">
    <property type="component" value="Chromosome"/>
</dbReference>
<dbReference type="PANTHER" id="PTHR40661">
    <property type="match status" value="1"/>
</dbReference>
<evidence type="ECO:0000256" key="5">
    <source>
        <dbReference type="ARBA" id="ARBA00023163"/>
    </source>
</evidence>
<dbReference type="InterPro" id="IPR036286">
    <property type="entry name" value="LexA/Signal_pep-like_sf"/>
</dbReference>
<keyword evidence="8" id="KW-1185">Reference proteome</keyword>
<sequence>MENISRDEQHARGRLQDLVRKNGTSLAGLSRLIGRNPAYLQQYVTRGSPRHLDEPDLRKIAEFLGVSTRVIETRRFDDKRLDSPTQRRAALAEYADAQSDDWFEVPRLSLDASAGPGAFSAEEISFDSFRFSRRWLREMGLEGADLTAIRVEGDSMEPTLRSGDEIFVDRNKRSGEGIHVVRIGDALHVKQVQASAPGRIALISANDSYAPIDLARDEVEVIGRVVWKGGRV</sequence>
<dbReference type="PANTHER" id="PTHR40661:SF3">
    <property type="entry name" value="FELS-1 PROPHAGE TRANSCRIPTIONAL REGULATOR"/>
    <property type="match status" value="1"/>
</dbReference>
<accession>A0A3T1CK62</accession>
<proteinExistence type="predicted"/>
<reference evidence="7 8" key="1">
    <citation type="submission" date="2019-01" db="EMBL/GenBank/DDBJ databases">
        <title>Complete genome sequence of Erythrobacter flavus KJ5.</title>
        <authorList>
            <person name="Kanesaki Y."/>
            <person name="Brotosudarmo T."/>
            <person name="Moriuchi R."/>
            <person name="Awai K."/>
        </authorList>
    </citation>
    <scope>NUCLEOTIDE SEQUENCE [LARGE SCALE GENOMIC DNA]</scope>
    <source>
        <strain evidence="7 8">KJ5</strain>
    </source>
</reference>
<dbReference type="SUPFAM" id="SSF51306">
    <property type="entry name" value="LexA/Signal peptidase"/>
    <property type="match status" value="1"/>
</dbReference>
<keyword evidence="2" id="KW-0378">Hydrolase</keyword>
<evidence type="ECO:0000256" key="3">
    <source>
        <dbReference type="ARBA" id="ARBA00023015"/>
    </source>
</evidence>
<dbReference type="InterPro" id="IPR010982">
    <property type="entry name" value="Lambda_DNA-bd_dom_sf"/>
</dbReference>
<dbReference type="GO" id="GO:0004252">
    <property type="term" value="F:serine-type endopeptidase activity"/>
    <property type="evidence" value="ECO:0007669"/>
    <property type="project" value="InterPro"/>
</dbReference>
<dbReference type="InterPro" id="IPR019756">
    <property type="entry name" value="Pept_S26A_signal_pept_1_Ser-AS"/>
</dbReference>
<dbReference type="EMBL" id="AP019389">
    <property type="protein sequence ID" value="BBI21394.1"/>
    <property type="molecule type" value="Genomic_DNA"/>
</dbReference>
<dbReference type="InterPro" id="IPR015927">
    <property type="entry name" value="Peptidase_S24_S26A/B/C"/>
</dbReference>
<dbReference type="PROSITE" id="PS00501">
    <property type="entry name" value="SPASE_I_1"/>
    <property type="match status" value="1"/>
</dbReference>
<dbReference type="RefSeq" id="WP_130586899.1">
    <property type="nucleotide sequence ID" value="NZ_AP019389.1"/>
</dbReference>
<name>A0A3T1CK62_9SPHN</name>
<dbReference type="Gene3D" id="2.10.109.10">
    <property type="entry name" value="Umud Fragment, subunit A"/>
    <property type="match status" value="1"/>
</dbReference>
<protein>
    <submittedName>
        <fullName evidence="7">Transcriptional regulator</fullName>
    </submittedName>
</protein>